<keyword evidence="1" id="KW-1133">Transmembrane helix</keyword>
<comment type="caution">
    <text evidence="2">The sequence shown here is derived from an EMBL/GenBank/DDBJ whole genome shotgun (WGS) entry which is preliminary data.</text>
</comment>
<evidence type="ECO:0000313" key="2">
    <source>
        <dbReference type="EMBL" id="MBD0383847.1"/>
    </source>
</evidence>
<organism evidence="2 3">
    <name type="scientific">Paenibacillus sedimenti</name>
    <dbReference type="NCBI Taxonomy" id="2770274"/>
    <lineage>
        <taxon>Bacteria</taxon>
        <taxon>Bacillati</taxon>
        <taxon>Bacillota</taxon>
        <taxon>Bacilli</taxon>
        <taxon>Bacillales</taxon>
        <taxon>Paenibacillaceae</taxon>
        <taxon>Paenibacillus</taxon>
    </lineage>
</organism>
<evidence type="ECO:0000256" key="1">
    <source>
        <dbReference type="SAM" id="Phobius"/>
    </source>
</evidence>
<sequence length="146" mass="16267">MGKCTRTEVFLWSIALPGFGQLLNGKFLKGLLLVGLEFLINSQSNLNEIIISSFHGEIEKTIDQTNYQWLMFYPCIYMFGIWDAYKDAGGGTTPYSVVPFAFGAYCGTFGIIYSRDFLGAVWLGIVGLFLGIAVGLLIRTTLRNRL</sequence>
<accession>A0A926QMM4</accession>
<keyword evidence="1" id="KW-0472">Membrane</keyword>
<evidence type="ECO:0000313" key="3">
    <source>
        <dbReference type="Proteomes" id="UP000650466"/>
    </source>
</evidence>
<dbReference type="EMBL" id="JACVVD010000013">
    <property type="protein sequence ID" value="MBD0383847.1"/>
    <property type="molecule type" value="Genomic_DNA"/>
</dbReference>
<proteinExistence type="predicted"/>
<reference evidence="2" key="1">
    <citation type="submission" date="2020-09" db="EMBL/GenBank/DDBJ databases">
        <title>Draft Genome Sequence of Paenibacillus sp. WST5.</title>
        <authorList>
            <person name="Bao Z."/>
        </authorList>
    </citation>
    <scope>NUCLEOTIDE SEQUENCE</scope>
    <source>
        <strain evidence="2">WST5</strain>
    </source>
</reference>
<keyword evidence="3" id="KW-1185">Reference proteome</keyword>
<feature type="transmembrane region" description="Helical" evidence="1">
    <location>
        <begin position="97"/>
        <end position="114"/>
    </location>
</feature>
<protein>
    <submittedName>
        <fullName evidence="2">Uncharacterized protein</fullName>
    </submittedName>
</protein>
<dbReference type="RefSeq" id="WP_188177623.1">
    <property type="nucleotide sequence ID" value="NZ_JACVVD010000013.1"/>
</dbReference>
<dbReference type="AlphaFoldDB" id="A0A926QMM4"/>
<feature type="transmembrane region" description="Helical" evidence="1">
    <location>
        <begin position="120"/>
        <end position="138"/>
    </location>
</feature>
<gene>
    <name evidence="2" type="ORF">ICC18_27610</name>
</gene>
<dbReference type="Proteomes" id="UP000650466">
    <property type="component" value="Unassembled WGS sequence"/>
</dbReference>
<keyword evidence="1" id="KW-0812">Transmembrane</keyword>
<name>A0A926QMM4_9BACL</name>